<dbReference type="CDD" id="cd01949">
    <property type="entry name" value="GGDEF"/>
    <property type="match status" value="1"/>
</dbReference>
<dbReference type="InterPro" id="IPR000160">
    <property type="entry name" value="GGDEF_dom"/>
</dbReference>
<dbReference type="RefSeq" id="WP_096361154.1">
    <property type="nucleotide sequence ID" value="NZ_AP014879.1"/>
</dbReference>
<feature type="domain" description="EAL" evidence="3">
    <location>
        <begin position="474"/>
        <end position="727"/>
    </location>
</feature>
<proteinExistence type="predicted"/>
<dbReference type="GO" id="GO:0003824">
    <property type="term" value="F:catalytic activity"/>
    <property type="evidence" value="ECO:0007669"/>
    <property type="project" value="UniProtKB-ARBA"/>
</dbReference>
<sequence length="732" mass="81958">MPLERNAIGRFRFPLPAGLEKFLQSVRRIGERSLVSRLLALLMLGAVAVYLIVNIGLWWTASNLIDDNLEKQAVRWLSELDELGTPLYASQGGRHVSNIDKRIKHFPEIAFIRYYDASGRKILGEYGDRRGVEIPLLKPDQIRELSGTGGTERDYLVDRSILSGAYLRFIAPIRVRSIRSDGLLGFSLENEKPENVKVIGYIDLSIDSGYYKEQLVRSIASGSLIIAALMAVGLFFGSRIIRKALAPLTALQVPLARLAQGETDVHVERAKDAEIAVISDALNTTIRALRDRDETLRKMAESDPLTGLVNRSLFRRELEAEIEHASHDAVPSAVFFIDLDQFKYVNDTLGHAAGDKLLIRVAELLKSRVRDKDVVSRFGGDEFTVLARNVSREGAMELARSFNQIMRDMRLVEGDKILSVNCSIGIAMIEPGRHGAEEILAHADMACFEAKSHGRNRMHLYEEGGEGRKEMAMDIGWFQHIKQIIEQDRFRLMYQPIADVIHPDKESYEVLLRMPGPNGEIVLPSIFLPVAQRFGLMTDIDRWVIVHALKALADFRASGRDVIFSINLSGQSLEDASILQLIKDHLTQNRVPPNRVIFEITEQSAMRYLDKARNLIQGLVDIGCRFALDDFGTGFSSFSYLKQLPVDFIKIDGSFVKNMAQNSMDETMVLSIIQIARSLGKETVAEFVPDEKTIAMLKASGVDHLQGFYIGAPSEKLPVNLRVVPKTNKNAS</sequence>
<dbReference type="CDD" id="cd01948">
    <property type="entry name" value="EAL"/>
    <property type="match status" value="1"/>
</dbReference>
<evidence type="ECO:0000313" key="7">
    <source>
        <dbReference type="Proteomes" id="UP000243180"/>
    </source>
</evidence>
<dbReference type="Pfam" id="PF00563">
    <property type="entry name" value="EAL"/>
    <property type="match status" value="1"/>
</dbReference>
<dbReference type="SUPFAM" id="SSF141868">
    <property type="entry name" value="EAL domain-like"/>
    <property type="match status" value="1"/>
</dbReference>
<reference evidence="6 7" key="1">
    <citation type="submission" date="2015-05" db="EMBL/GenBank/DDBJ databases">
        <title>Complete genome sequence of a sulfur-oxidizing gammaproteobacterium strain HA5.</title>
        <authorList>
            <person name="Miura A."/>
            <person name="Kojima H."/>
            <person name="Fukui M."/>
        </authorList>
    </citation>
    <scope>NUCLEOTIDE SEQUENCE [LARGE SCALE GENOMIC DNA]</scope>
    <source>
        <strain evidence="6 7">HA5</strain>
    </source>
</reference>
<dbReference type="PANTHER" id="PTHR44757:SF2">
    <property type="entry name" value="BIOFILM ARCHITECTURE MAINTENANCE PROTEIN MBAA"/>
    <property type="match status" value="1"/>
</dbReference>
<dbReference type="InterPro" id="IPR052155">
    <property type="entry name" value="Biofilm_reg_signaling"/>
</dbReference>
<dbReference type="PROSITE" id="PS50883">
    <property type="entry name" value="EAL"/>
    <property type="match status" value="1"/>
</dbReference>
<dbReference type="PANTHER" id="PTHR44757">
    <property type="entry name" value="DIGUANYLATE CYCLASE DGCP"/>
    <property type="match status" value="1"/>
</dbReference>
<evidence type="ECO:0000256" key="2">
    <source>
        <dbReference type="SAM" id="Phobius"/>
    </source>
</evidence>
<comment type="cofactor">
    <cofactor evidence="1">
        <name>Mg(2+)</name>
        <dbReference type="ChEBI" id="CHEBI:18420"/>
    </cofactor>
</comment>
<dbReference type="Proteomes" id="UP000243180">
    <property type="component" value="Chromosome"/>
</dbReference>
<dbReference type="InParanoid" id="A0A1B4XHY4"/>
<dbReference type="GO" id="GO:0007165">
    <property type="term" value="P:signal transduction"/>
    <property type="evidence" value="ECO:0007669"/>
    <property type="project" value="InterPro"/>
</dbReference>
<dbReference type="KEGG" id="slim:SCL_2121"/>
<evidence type="ECO:0000256" key="1">
    <source>
        <dbReference type="ARBA" id="ARBA00001946"/>
    </source>
</evidence>
<evidence type="ECO:0000259" key="3">
    <source>
        <dbReference type="PROSITE" id="PS50883"/>
    </source>
</evidence>
<dbReference type="SMART" id="SM00267">
    <property type="entry name" value="GGDEF"/>
    <property type="match status" value="1"/>
</dbReference>
<feature type="domain" description="GGDEF" evidence="5">
    <location>
        <begin position="330"/>
        <end position="463"/>
    </location>
</feature>
<dbReference type="Gene3D" id="3.20.20.450">
    <property type="entry name" value="EAL domain"/>
    <property type="match status" value="1"/>
</dbReference>
<evidence type="ECO:0000313" key="6">
    <source>
        <dbReference type="EMBL" id="BAV34410.1"/>
    </source>
</evidence>
<keyword evidence="2" id="KW-0812">Transmembrane</keyword>
<protein>
    <submittedName>
        <fullName evidence="6">Diguanylate cyclase</fullName>
    </submittedName>
</protein>
<dbReference type="Gene3D" id="3.30.70.270">
    <property type="match status" value="1"/>
</dbReference>
<dbReference type="PROSITE" id="PS50885">
    <property type="entry name" value="HAMP"/>
    <property type="match status" value="1"/>
</dbReference>
<dbReference type="InterPro" id="IPR003660">
    <property type="entry name" value="HAMP_dom"/>
</dbReference>
<feature type="transmembrane region" description="Helical" evidence="2">
    <location>
        <begin position="38"/>
        <end position="59"/>
    </location>
</feature>
<dbReference type="PROSITE" id="PS50887">
    <property type="entry name" value="GGDEF"/>
    <property type="match status" value="1"/>
</dbReference>
<keyword evidence="2" id="KW-1133">Transmembrane helix</keyword>
<dbReference type="InterPro" id="IPR029787">
    <property type="entry name" value="Nucleotide_cyclase"/>
</dbReference>
<organism evidence="6 7">
    <name type="scientific">Sulfuricaulis limicola</name>
    <dbReference type="NCBI Taxonomy" id="1620215"/>
    <lineage>
        <taxon>Bacteria</taxon>
        <taxon>Pseudomonadati</taxon>
        <taxon>Pseudomonadota</taxon>
        <taxon>Gammaproteobacteria</taxon>
        <taxon>Acidiferrobacterales</taxon>
        <taxon>Acidiferrobacteraceae</taxon>
        <taxon>Sulfuricaulis</taxon>
    </lineage>
</organism>
<feature type="domain" description="HAMP" evidence="4">
    <location>
        <begin position="242"/>
        <end position="294"/>
    </location>
</feature>
<dbReference type="AlphaFoldDB" id="A0A1B4XHY4"/>
<evidence type="ECO:0000259" key="4">
    <source>
        <dbReference type="PROSITE" id="PS50885"/>
    </source>
</evidence>
<keyword evidence="7" id="KW-1185">Reference proteome</keyword>
<dbReference type="InterPro" id="IPR001633">
    <property type="entry name" value="EAL_dom"/>
</dbReference>
<accession>A0A1B4XHY4</accession>
<keyword evidence="2" id="KW-0472">Membrane</keyword>
<dbReference type="NCBIfam" id="TIGR00254">
    <property type="entry name" value="GGDEF"/>
    <property type="match status" value="1"/>
</dbReference>
<evidence type="ECO:0000259" key="5">
    <source>
        <dbReference type="PROSITE" id="PS50887"/>
    </source>
</evidence>
<dbReference type="InterPro" id="IPR043128">
    <property type="entry name" value="Rev_trsase/Diguanyl_cyclase"/>
</dbReference>
<gene>
    <name evidence="6" type="ORF">SCL_2121</name>
</gene>
<dbReference type="FunFam" id="3.30.70.270:FF:000001">
    <property type="entry name" value="Diguanylate cyclase domain protein"/>
    <property type="match status" value="1"/>
</dbReference>
<dbReference type="EMBL" id="AP014879">
    <property type="protein sequence ID" value="BAV34410.1"/>
    <property type="molecule type" value="Genomic_DNA"/>
</dbReference>
<dbReference type="InterPro" id="IPR035919">
    <property type="entry name" value="EAL_sf"/>
</dbReference>
<dbReference type="Gene3D" id="6.10.340.10">
    <property type="match status" value="1"/>
</dbReference>
<dbReference type="GO" id="GO:0016020">
    <property type="term" value="C:membrane"/>
    <property type="evidence" value="ECO:0007669"/>
    <property type="project" value="InterPro"/>
</dbReference>
<name>A0A1B4XHY4_9GAMM</name>
<dbReference type="SMART" id="SM00052">
    <property type="entry name" value="EAL"/>
    <property type="match status" value="1"/>
</dbReference>
<dbReference type="SUPFAM" id="SSF55073">
    <property type="entry name" value="Nucleotide cyclase"/>
    <property type="match status" value="1"/>
</dbReference>
<dbReference type="Pfam" id="PF00990">
    <property type="entry name" value="GGDEF"/>
    <property type="match status" value="1"/>
</dbReference>
<dbReference type="OrthoDB" id="9787514at2"/>